<dbReference type="PANTHER" id="PTHR30486">
    <property type="entry name" value="TWITCHING MOTILITY PROTEIN PILT"/>
    <property type="match status" value="1"/>
</dbReference>
<evidence type="ECO:0000313" key="3">
    <source>
        <dbReference type="EMBL" id="PZQ45466.1"/>
    </source>
</evidence>
<evidence type="ECO:0000313" key="4">
    <source>
        <dbReference type="Proteomes" id="UP000249417"/>
    </source>
</evidence>
<organism evidence="3 4">
    <name type="scientific">Micavibrio aeruginosavorus</name>
    <dbReference type="NCBI Taxonomy" id="349221"/>
    <lineage>
        <taxon>Bacteria</taxon>
        <taxon>Pseudomonadati</taxon>
        <taxon>Bdellovibrionota</taxon>
        <taxon>Bdellovibrionia</taxon>
        <taxon>Bdellovibrionales</taxon>
        <taxon>Pseudobdellovibrionaceae</taxon>
        <taxon>Micavibrio</taxon>
    </lineage>
</organism>
<dbReference type="GO" id="GO:0016887">
    <property type="term" value="F:ATP hydrolysis activity"/>
    <property type="evidence" value="ECO:0007669"/>
    <property type="project" value="InterPro"/>
</dbReference>
<dbReference type="SUPFAM" id="SSF52540">
    <property type="entry name" value="P-loop containing nucleoside triphosphate hydrolases"/>
    <property type="match status" value="1"/>
</dbReference>
<dbReference type="Proteomes" id="UP000249417">
    <property type="component" value="Unassembled WGS sequence"/>
</dbReference>
<dbReference type="EMBL" id="QFQB01000048">
    <property type="protein sequence ID" value="PZQ45466.1"/>
    <property type="molecule type" value="Genomic_DNA"/>
</dbReference>
<dbReference type="InterPro" id="IPR001482">
    <property type="entry name" value="T2SS/T4SS_dom"/>
</dbReference>
<dbReference type="SMART" id="SM00382">
    <property type="entry name" value="AAA"/>
    <property type="match status" value="1"/>
</dbReference>
<name>A0A2W5MWA4_9BACT</name>
<dbReference type="CDD" id="cd01130">
    <property type="entry name" value="VirB11-like_ATPase"/>
    <property type="match status" value="1"/>
</dbReference>
<sequence>MAENPVSDNIYIHHYLGIFKTYLEDPSITEICVNRPGEIWIERAGEAIMERYENAAVTDENLHILAKQVAYVTHQVINTDNPLLSASLPGGERIQIILPPAARHGITLSIRKHIVQNMSLDNYAAAGAFDDIEWVNADEKHQDPDLRDLEKKKNFLSFIKAAARSKKNIIISGGTSTGKTTFLNAIIKEVYPTERIITIEDTPEVQPVQENHVSLLASKGGQGASLITIQDLLEASLRLRPDRIFLGELRGKEAYTFLRAVNTGHPGSITTVHADTPHRAIDQITLMVMQANLGIPSEQVKAQIRSTIDIIIQLRRIGGKRVISEIWYP</sequence>
<dbReference type="GO" id="GO:0043684">
    <property type="term" value="C:type IV secretion system complex"/>
    <property type="evidence" value="ECO:0007669"/>
    <property type="project" value="InterPro"/>
</dbReference>
<dbReference type="InterPro" id="IPR003593">
    <property type="entry name" value="AAA+_ATPase"/>
</dbReference>
<dbReference type="InterPro" id="IPR050921">
    <property type="entry name" value="T4SS_GSP_E_ATPase"/>
</dbReference>
<comment type="caution">
    <text evidence="3">The sequence shown here is derived from an EMBL/GenBank/DDBJ whole genome shotgun (WGS) entry which is preliminary data.</text>
</comment>
<dbReference type="InterPro" id="IPR014155">
    <property type="entry name" value="VirB11"/>
</dbReference>
<dbReference type="Gene3D" id="3.40.50.300">
    <property type="entry name" value="P-loop containing nucleotide triphosphate hydrolases"/>
    <property type="match status" value="1"/>
</dbReference>
<reference evidence="3 4" key="1">
    <citation type="submission" date="2017-08" db="EMBL/GenBank/DDBJ databases">
        <title>Infants hospitalized years apart are colonized by the same room-sourced microbial strains.</title>
        <authorList>
            <person name="Brooks B."/>
            <person name="Olm M.R."/>
            <person name="Firek B.A."/>
            <person name="Baker R."/>
            <person name="Thomas B.C."/>
            <person name="Morowitz M.J."/>
            <person name="Banfield J.F."/>
        </authorList>
    </citation>
    <scope>NUCLEOTIDE SEQUENCE [LARGE SCALE GENOMIC DNA]</scope>
    <source>
        <strain evidence="3">S2_005_002_R2_29</strain>
    </source>
</reference>
<dbReference type="Gene3D" id="3.30.450.90">
    <property type="match status" value="1"/>
</dbReference>
<protein>
    <submittedName>
        <fullName evidence="3">P-type DNA transfer ATPase VirB11</fullName>
    </submittedName>
</protein>
<dbReference type="InterPro" id="IPR027417">
    <property type="entry name" value="P-loop_NTPase"/>
</dbReference>
<evidence type="ECO:0000256" key="1">
    <source>
        <dbReference type="ARBA" id="ARBA00006611"/>
    </source>
</evidence>
<dbReference type="Pfam" id="PF00437">
    <property type="entry name" value="T2SSE"/>
    <property type="match status" value="1"/>
</dbReference>
<dbReference type="PANTHER" id="PTHR30486:SF6">
    <property type="entry name" value="TYPE IV PILUS RETRACTATION ATPASE PILT"/>
    <property type="match status" value="1"/>
</dbReference>
<evidence type="ECO:0000259" key="2">
    <source>
        <dbReference type="SMART" id="SM00382"/>
    </source>
</evidence>
<dbReference type="GO" id="GO:0044097">
    <property type="term" value="P:secretion by the type IV secretion system"/>
    <property type="evidence" value="ECO:0007669"/>
    <property type="project" value="InterPro"/>
</dbReference>
<accession>A0A2W5MWA4</accession>
<proteinExistence type="inferred from homology"/>
<dbReference type="AlphaFoldDB" id="A0A2W5MWA4"/>
<dbReference type="NCBIfam" id="TIGR02788">
    <property type="entry name" value="VirB11"/>
    <property type="match status" value="1"/>
</dbReference>
<feature type="domain" description="AAA+ ATPase" evidence="2">
    <location>
        <begin position="165"/>
        <end position="318"/>
    </location>
</feature>
<comment type="similarity">
    <text evidence="1">Belongs to the GSP E family.</text>
</comment>
<gene>
    <name evidence="3" type="primary">virB11</name>
    <name evidence="3" type="ORF">DI551_07305</name>
</gene>